<evidence type="ECO:0000313" key="4">
    <source>
        <dbReference type="Proteomes" id="UP000605784"/>
    </source>
</evidence>
<evidence type="ECO:0000313" key="3">
    <source>
        <dbReference type="EMBL" id="GGN89020.1"/>
    </source>
</evidence>
<dbReference type="RefSeq" id="WP_188995010.1">
    <property type="nucleotide sequence ID" value="NZ_BMOU01000001.1"/>
</dbReference>
<dbReference type="NCBIfam" id="NF038123">
    <property type="entry name" value="NF038123_dom"/>
    <property type="match status" value="1"/>
</dbReference>
<dbReference type="InterPro" id="IPR009465">
    <property type="entry name" value="Spondin_N"/>
</dbReference>
<name>A0A830GHM1_9EURY</name>
<dbReference type="Gene3D" id="2.60.40.2130">
    <property type="entry name" value="F-spondin domain"/>
    <property type="match status" value="1"/>
</dbReference>
<dbReference type="InterPro" id="IPR006311">
    <property type="entry name" value="TAT_signal"/>
</dbReference>
<dbReference type="PROSITE" id="PS51318">
    <property type="entry name" value="TAT"/>
    <property type="match status" value="1"/>
</dbReference>
<dbReference type="EMBL" id="BMOU01000001">
    <property type="protein sequence ID" value="GGN89020.1"/>
    <property type="molecule type" value="Genomic_DNA"/>
</dbReference>
<feature type="region of interest" description="Disordered" evidence="1">
    <location>
        <begin position="202"/>
        <end position="234"/>
    </location>
</feature>
<sequence length="254" mass="26973">MTDGPTLTRRRALALGGGTLGALALGSSTVLGQRDDGRDGNRTYRVTVANLTRGQPFTPPAVAAHRSSVEVFAVGEEANRPTRQLAENGNLDPLVDLIDDTNAIRGAAVGESPLVPEADPGDTGLPYYTELELSADSSAEYLTFVSMLVATNDGIVGLDTVPLPDRVNESRTYYANGYDVGTEENTELFEDLVPPAKTLIIGGESEGTTRSDSDISEDGVIRPHPGIDGVGNLPPSVYDWREPAGYLQVERVES</sequence>
<dbReference type="Pfam" id="PF06468">
    <property type="entry name" value="Spond_N"/>
    <property type="match status" value="1"/>
</dbReference>
<feature type="domain" description="Spondin" evidence="2">
    <location>
        <begin position="61"/>
        <end position="184"/>
    </location>
</feature>
<comment type="caution">
    <text evidence="3">The sequence shown here is derived from an EMBL/GenBank/DDBJ whole genome shotgun (WGS) entry which is preliminary data.</text>
</comment>
<evidence type="ECO:0000259" key="2">
    <source>
        <dbReference type="Pfam" id="PF06468"/>
    </source>
</evidence>
<protein>
    <recommendedName>
        <fullName evidence="2">Spondin domain-containing protein</fullName>
    </recommendedName>
</protein>
<organism evidence="3 4">
    <name type="scientific">Haloarcula pellucida</name>
    <dbReference type="NCBI Taxonomy" id="1427151"/>
    <lineage>
        <taxon>Archaea</taxon>
        <taxon>Methanobacteriati</taxon>
        <taxon>Methanobacteriota</taxon>
        <taxon>Stenosarchaea group</taxon>
        <taxon>Halobacteria</taxon>
        <taxon>Halobacteriales</taxon>
        <taxon>Haloarculaceae</taxon>
        <taxon>Haloarcula</taxon>
    </lineage>
</organism>
<keyword evidence="4" id="KW-1185">Reference proteome</keyword>
<reference evidence="3" key="1">
    <citation type="journal article" date="2014" name="Int. J. Syst. Evol. Microbiol.">
        <title>Complete genome sequence of Corynebacterium casei LMG S-19264T (=DSM 44701T), isolated from a smear-ripened cheese.</title>
        <authorList>
            <consortium name="US DOE Joint Genome Institute (JGI-PGF)"/>
            <person name="Walter F."/>
            <person name="Albersmeier A."/>
            <person name="Kalinowski J."/>
            <person name="Ruckert C."/>
        </authorList>
    </citation>
    <scope>NUCLEOTIDE SEQUENCE</scope>
    <source>
        <strain evidence="3">JCM 17820</strain>
    </source>
</reference>
<accession>A0A830GHM1</accession>
<dbReference type="AlphaFoldDB" id="A0A830GHM1"/>
<proteinExistence type="predicted"/>
<dbReference type="InterPro" id="IPR038678">
    <property type="entry name" value="Spondin_N_sf"/>
</dbReference>
<reference evidence="3" key="2">
    <citation type="submission" date="2020-09" db="EMBL/GenBank/DDBJ databases">
        <authorList>
            <person name="Sun Q."/>
            <person name="Ohkuma M."/>
        </authorList>
    </citation>
    <scope>NUCLEOTIDE SEQUENCE</scope>
    <source>
        <strain evidence="3">JCM 17820</strain>
    </source>
</reference>
<dbReference type="Proteomes" id="UP000605784">
    <property type="component" value="Unassembled WGS sequence"/>
</dbReference>
<gene>
    <name evidence="3" type="ORF">GCM10009030_09350</name>
</gene>
<evidence type="ECO:0000256" key="1">
    <source>
        <dbReference type="SAM" id="MobiDB-lite"/>
    </source>
</evidence>